<accession>A0A8A7KFB7</accession>
<feature type="transmembrane region" description="Helical" evidence="8">
    <location>
        <begin position="170"/>
        <end position="192"/>
    </location>
</feature>
<proteinExistence type="predicted"/>
<keyword evidence="6 8" id="KW-1133">Transmembrane helix</keyword>
<keyword evidence="7 8" id="KW-0472">Membrane</keyword>
<keyword evidence="4" id="KW-0997">Cell inner membrane</keyword>
<keyword evidence="5 8" id="KW-0812">Transmembrane</keyword>
<evidence type="ECO:0000256" key="4">
    <source>
        <dbReference type="ARBA" id="ARBA00022519"/>
    </source>
</evidence>
<comment type="subcellular location">
    <subcellularLocation>
        <location evidence="1">Cell membrane</location>
        <topology evidence="1">Multi-pass membrane protein</topology>
    </subcellularLocation>
</comment>
<evidence type="ECO:0000256" key="2">
    <source>
        <dbReference type="ARBA" id="ARBA00022448"/>
    </source>
</evidence>
<dbReference type="PANTHER" id="PTHR32196:SF21">
    <property type="entry name" value="ABC TRANSPORTER PERMEASE PROTEIN YPHD-RELATED"/>
    <property type="match status" value="1"/>
</dbReference>
<dbReference type="GO" id="GO:0005886">
    <property type="term" value="C:plasma membrane"/>
    <property type="evidence" value="ECO:0007669"/>
    <property type="project" value="UniProtKB-SubCell"/>
</dbReference>
<feature type="transmembrane region" description="Helical" evidence="8">
    <location>
        <begin position="225"/>
        <end position="245"/>
    </location>
</feature>
<keyword evidence="2" id="KW-0813">Transport</keyword>
<dbReference type="Pfam" id="PF02653">
    <property type="entry name" value="BPD_transp_2"/>
    <property type="match status" value="1"/>
</dbReference>
<keyword evidence="10" id="KW-1185">Reference proteome</keyword>
<feature type="transmembrane region" description="Helical" evidence="8">
    <location>
        <begin position="100"/>
        <end position="120"/>
    </location>
</feature>
<sequence>MTEKETHNNENNLFYKINNSYYKPEIYAGIGLVLLAIFLSFASPYFLEARNLINLARQISLYAIIAAGMTFVILTGGIDLSVGSIVAVTGTFIAGFIKSGIPILPAILLGIGIGVLFGLFNGFIVANTRIPAIIVTLATMSIGRGTALLYSNGYPISGLADSFKTLGRGYLGPLPIPVYIMIIIFIFAYVILNKTRFGRHVYALGGNEETVRLSGINIRRLKMKVYIISGLMASISGLILASRLGSGQPLAGDGWELDAIAAVVVGGTDIAGGRGTIIGTLIGAFVIGVLNNGLNLLNVSAYLQLVVKGFVIIGAVFVRAGRVKYN</sequence>
<dbReference type="CDD" id="cd06579">
    <property type="entry name" value="TM_PBP1_transp_AraH_like"/>
    <property type="match status" value="1"/>
</dbReference>
<feature type="transmembrane region" description="Helical" evidence="8">
    <location>
        <begin position="301"/>
        <end position="320"/>
    </location>
</feature>
<evidence type="ECO:0000256" key="1">
    <source>
        <dbReference type="ARBA" id="ARBA00004651"/>
    </source>
</evidence>
<feature type="transmembrane region" description="Helical" evidence="8">
    <location>
        <begin position="59"/>
        <end position="88"/>
    </location>
</feature>
<evidence type="ECO:0000256" key="7">
    <source>
        <dbReference type="ARBA" id="ARBA00023136"/>
    </source>
</evidence>
<evidence type="ECO:0000256" key="3">
    <source>
        <dbReference type="ARBA" id="ARBA00022475"/>
    </source>
</evidence>
<dbReference type="RefSeq" id="WP_230866639.1">
    <property type="nucleotide sequence ID" value="NZ_CP046640.1"/>
</dbReference>
<reference evidence="9" key="1">
    <citation type="submission" date="2019-12" db="EMBL/GenBank/DDBJ databases">
        <authorList>
            <person name="zhang j."/>
            <person name="sun C.M."/>
        </authorList>
    </citation>
    <scope>NUCLEOTIDE SEQUENCE</scope>
    <source>
        <strain evidence="9">NS-1</strain>
    </source>
</reference>
<evidence type="ECO:0000256" key="8">
    <source>
        <dbReference type="SAM" id="Phobius"/>
    </source>
</evidence>
<evidence type="ECO:0000256" key="6">
    <source>
        <dbReference type="ARBA" id="ARBA00022989"/>
    </source>
</evidence>
<organism evidence="9 10">
    <name type="scientific">Iocasia fonsfrigidae</name>
    <dbReference type="NCBI Taxonomy" id="2682810"/>
    <lineage>
        <taxon>Bacteria</taxon>
        <taxon>Bacillati</taxon>
        <taxon>Bacillota</taxon>
        <taxon>Clostridia</taxon>
        <taxon>Halanaerobiales</taxon>
        <taxon>Halanaerobiaceae</taxon>
        <taxon>Iocasia</taxon>
    </lineage>
</organism>
<evidence type="ECO:0000313" key="10">
    <source>
        <dbReference type="Proteomes" id="UP000665020"/>
    </source>
</evidence>
<name>A0A8A7KFB7_9FIRM</name>
<dbReference type="InterPro" id="IPR001851">
    <property type="entry name" value="ABC_transp_permease"/>
</dbReference>
<dbReference type="PANTHER" id="PTHR32196">
    <property type="entry name" value="ABC TRANSPORTER PERMEASE PROTEIN YPHD-RELATED-RELATED"/>
    <property type="match status" value="1"/>
</dbReference>
<protein>
    <submittedName>
        <fullName evidence="9">Ribose ABC transporter permease</fullName>
    </submittedName>
</protein>
<feature type="transmembrane region" description="Helical" evidence="8">
    <location>
        <begin position="26"/>
        <end position="47"/>
    </location>
</feature>
<dbReference type="AlphaFoldDB" id="A0A8A7KFB7"/>
<dbReference type="EMBL" id="CP046640">
    <property type="protein sequence ID" value="QTL98179.1"/>
    <property type="molecule type" value="Genomic_DNA"/>
</dbReference>
<dbReference type="GO" id="GO:0022857">
    <property type="term" value="F:transmembrane transporter activity"/>
    <property type="evidence" value="ECO:0007669"/>
    <property type="project" value="InterPro"/>
</dbReference>
<evidence type="ECO:0000256" key="5">
    <source>
        <dbReference type="ARBA" id="ARBA00022692"/>
    </source>
</evidence>
<feature type="transmembrane region" description="Helical" evidence="8">
    <location>
        <begin position="132"/>
        <end position="150"/>
    </location>
</feature>
<keyword evidence="3" id="KW-1003">Cell membrane</keyword>
<dbReference type="KEGG" id="ifn:GM661_09405"/>
<gene>
    <name evidence="9" type="ORF">GM661_09405</name>
</gene>
<evidence type="ECO:0000313" key="9">
    <source>
        <dbReference type="EMBL" id="QTL98179.1"/>
    </source>
</evidence>
<dbReference type="Proteomes" id="UP000665020">
    <property type="component" value="Chromosome"/>
</dbReference>